<keyword evidence="2" id="KW-1185">Reference proteome</keyword>
<reference evidence="2" key="1">
    <citation type="journal article" date="2016" name="Genome Biol. Evol.">
        <title>Comparative 'omics' of the Fusarium fujikuroi species complex highlights differences in genetic potential and metabolite synthesis.</title>
        <authorList>
            <person name="Niehaus E.-M."/>
            <person name="Muensterkoetter M."/>
            <person name="Proctor R.H."/>
            <person name="Brown D.W."/>
            <person name="Sharon A."/>
            <person name="Idan Y."/>
            <person name="Oren-Young L."/>
            <person name="Sieber C.M."/>
            <person name="Novak O."/>
            <person name="Pencik A."/>
            <person name="Tarkowska D."/>
            <person name="Hromadova K."/>
            <person name="Freeman S."/>
            <person name="Maymon M."/>
            <person name="Elazar M."/>
            <person name="Youssef S.A."/>
            <person name="El-Shabrawy E.S.M."/>
            <person name="Shalaby A.B.A."/>
            <person name="Houterman P."/>
            <person name="Brock N.L."/>
            <person name="Burkhardt I."/>
            <person name="Tsavkelova E.A."/>
            <person name="Dickschat J.S."/>
            <person name="Galuszka P."/>
            <person name="Gueldener U."/>
            <person name="Tudzynski B."/>
        </authorList>
    </citation>
    <scope>NUCLEOTIDE SEQUENCE [LARGE SCALE GENOMIC DNA]</scope>
    <source>
        <strain evidence="2">ET1</strain>
    </source>
</reference>
<accession>A0A1L7WA47</accession>
<evidence type="ECO:0000313" key="2">
    <source>
        <dbReference type="Proteomes" id="UP000183971"/>
    </source>
</evidence>
<dbReference type="VEuPathDB" id="FungiDB:FPRO_15841"/>
<dbReference type="EMBL" id="FJOF01000017">
    <property type="protein sequence ID" value="CZR49481.1"/>
    <property type="molecule type" value="Genomic_DNA"/>
</dbReference>
<dbReference type="Gene3D" id="2.60.120.260">
    <property type="entry name" value="Galactose-binding domain-like"/>
    <property type="match status" value="1"/>
</dbReference>
<dbReference type="GeneID" id="42060696"/>
<protein>
    <submittedName>
        <fullName evidence="1">Uncharacterized protein</fullName>
    </submittedName>
</protein>
<dbReference type="RefSeq" id="XP_031089982.1">
    <property type="nucleotide sequence ID" value="XM_031224754.1"/>
</dbReference>
<sequence length="283" mass="31828">MEALKARFPDLPFCPLRKPTRLNPATIHLPIGHVKAEGRRPLTVESVFARDVEVLMRDGINIYSDAFRSASSSDPGGQVPVIIASSPYGTDSSILFISHIHADYKQLIDTAGHSYDYLGPFRCGLKQGQTSGYESFEAPVPADWCARGYVVINPDSRGSFETFAKAKSTQKWLRVHHMQEWHDVYRKNNDELQKLFDRLRLSLLGFDGSPAKTIVERVEVAFPVPGTEYRTSFLDATTLTLSLEKSAAESNTSYEAHHPTHYTDFSVRFHEYIEDSGYPVVKL</sequence>
<evidence type="ECO:0000313" key="1">
    <source>
        <dbReference type="EMBL" id="CZR49481.1"/>
    </source>
</evidence>
<organism evidence="1 2">
    <name type="scientific">Fusarium proliferatum (strain ET1)</name>
    <name type="common">Orchid endophyte fungus</name>
    <dbReference type="NCBI Taxonomy" id="1227346"/>
    <lineage>
        <taxon>Eukaryota</taxon>
        <taxon>Fungi</taxon>
        <taxon>Dikarya</taxon>
        <taxon>Ascomycota</taxon>
        <taxon>Pezizomycotina</taxon>
        <taxon>Sordariomycetes</taxon>
        <taxon>Hypocreomycetidae</taxon>
        <taxon>Hypocreales</taxon>
        <taxon>Nectriaceae</taxon>
        <taxon>Fusarium</taxon>
        <taxon>Fusarium fujikuroi species complex</taxon>
    </lineage>
</organism>
<dbReference type="AlphaFoldDB" id="A0A1L7WA47"/>
<dbReference type="Proteomes" id="UP000183971">
    <property type="component" value="Unassembled WGS sequence"/>
</dbReference>
<gene>
    <name evidence="1" type="ORF">FPRO_15841</name>
</gene>
<comment type="caution">
    <text evidence="1">The sequence shown here is derived from an EMBL/GenBank/DDBJ whole genome shotgun (WGS) entry which is preliminary data.</text>
</comment>
<dbReference type="Gene3D" id="3.40.50.1820">
    <property type="entry name" value="alpha/beta hydrolase"/>
    <property type="match status" value="1"/>
</dbReference>
<proteinExistence type="predicted"/>
<name>A0A1L7WA47_FUSPR</name>
<dbReference type="InterPro" id="IPR029058">
    <property type="entry name" value="AB_hydrolase_fold"/>
</dbReference>
<dbReference type="SUPFAM" id="SSF53474">
    <property type="entry name" value="alpha/beta-Hydrolases"/>
    <property type="match status" value="1"/>
</dbReference>